<dbReference type="CDD" id="cd16018">
    <property type="entry name" value="Enpp"/>
    <property type="match status" value="1"/>
</dbReference>
<feature type="transmembrane region" description="Helical" evidence="2">
    <location>
        <begin position="138"/>
        <end position="161"/>
    </location>
</feature>
<evidence type="ECO:0000256" key="1">
    <source>
        <dbReference type="SAM" id="MobiDB-lite"/>
    </source>
</evidence>
<keyword evidence="2" id="KW-0812">Transmembrane</keyword>
<dbReference type="Pfam" id="PF01663">
    <property type="entry name" value="Phosphodiest"/>
    <property type="match status" value="1"/>
</dbReference>
<feature type="region of interest" description="Disordered" evidence="1">
    <location>
        <begin position="1"/>
        <end position="43"/>
    </location>
</feature>
<dbReference type="Gene3D" id="3.30.1360.180">
    <property type="match status" value="1"/>
</dbReference>
<dbReference type="Gene3D" id="3.40.720.10">
    <property type="entry name" value="Alkaline Phosphatase, subunit A"/>
    <property type="match status" value="1"/>
</dbReference>
<evidence type="ECO:0000313" key="4">
    <source>
        <dbReference type="Proteomes" id="UP000790833"/>
    </source>
</evidence>
<reference evidence="3" key="1">
    <citation type="submission" date="2021-03" db="EMBL/GenBank/DDBJ databases">
        <authorList>
            <person name="Palmer J.M."/>
        </authorList>
    </citation>
    <scope>NUCLEOTIDE SEQUENCE</scope>
    <source>
        <strain evidence="3">ARV_011</strain>
    </source>
</reference>
<dbReference type="EMBL" id="JAHMUF010000020">
    <property type="protein sequence ID" value="KAG7192090.1"/>
    <property type="molecule type" value="Genomic_DNA"/>
</dbReference>
<keyword evidence="4" id="KW-1185">Reference proteome</keyword>
<dbReference type="SUPFAM" id="SSF53649">
    <property type="entry name" value="Alkaline phosphatase-like"/>
    <property type="match status" value="1"/>
</dbReference>
<sequence>MSSLHTQPHEVDIPITDLDTDPDVFSDQETNHLNNADYADDDDDDVQQSQLTMDQFDFEIGDYADPSSENVLSKALKGFKDMFAAKNGNRSDSLSYERVANGVGNGMMDSESLDSNDEVALHLKDYKINMLKRKLTRIGAYVFVMSICFFGAMAYMLFLLAGRGSATNKSYTDPDTGKTVLSNSTHKFYPTTLLISIDGLHPHYISASNTPTMHKLFVEKFGAPYMIPSFPSSTFPNHWTLVTGLFPSEHGIVGNTFYDPVLKKQFINTNPKVGGLDPEFWKGGEPVWTTAFKQGVNSAIHMWPGSEVPGIGIDGGGPLYVDKYNGSELLSNKVDRIFTWLDIEEIDKRPELVLTYVPTIDLYGHKFGISGSELVEALNYVDDFIDLIQLELKKRNLQDLVNMVIVSDHGMAPTSNNRLLYLDDIIDLNKIEHIDGWPLFGLRPKQEFPVDDIYDELKEKLSKQKHNNSFDVYKVQDIPAEFEFGGASSGHKFDYRLAPIWIIPHVGYSVTTKAQMEKNGGDYKPKGVHGYNNTELLMRAVFLAQGPYFDKLKSKKIHPFKNIEVYNLVCDTLEITPSPNNGTGDLSIFGATLPQSWKDNLVYPDLPFEVDHIIKDDATYDLLFRNVTLKEQETPTLTRITVSTNASPLESLIKEESTFTSVSEKLPKPTDFEVDLNHPEESDDHGDTKVPGIFQGLEDAFEDAVDSVGNFIDGAANKIDDLWHNVVDDN</sequence>
<evidence type="ECO:0000313" key="3">
    <source>
        <dbReference type="EMBL" id="KAG7192090.1"/>
    </source>
</evidence>
<accession>A0A9P7V6H4</accession>
<protein>
    <submittedName>
        <fullName evidence="3">Uncharacterized protein</fullName>
    </submittedName>
</protein>
<dbReference type="PANTHER" id="PTHR10151:SF120">
    <property type="entry name" value="BIS(5'-ADENOSYL)-TRIPHOSPHATASE"/>
    <property type="match status" value="1"/>
</dbReference>
<dbReference type="FunFam" id="3.30.1360.180:FF:000003">
    <property type="entry name" value="Type I phosphodiesterase/nucleotide pyrophosphatase family protein"/>
    <property type="match status" value="1"/>
</dbReference>
<dbReference type="GO" id="GO:0047429">
    <property type="term" value="F:nucleoside triphosphate diphosphatase activity"/>
    <property type="evidence" value="ECO:0007669"/>
    <property type="project" value="TreeGrafter"/>
</dbReference>
<dbReference type="Proteomes" id="UP000790833">
    <property type="component" value="Unassembled WGS sequence"/>
</dbReference>
<dbReference type="GO" id="GO:0017111">
    <property type="term" value="F:ribonucleoside triphosphate phosphatase activity"/>
    <property type="evidence" value="ECO:0007669"/>
    <property type="project" value="TreeGrafter"/>
</dbReference>
<name>A0A9P7V6H4_9ASCO</name>
<dbReference type="InterPro" id="IPR017850">
    <property type="entry name" value="Alkaline_phosphatase_core_sf"/>
</dbReference>
<keyword evidence="2" id="KW-0472">Membrane</keyword>
<dbReference type="GO" id="GO:0009141">
    <property type="term" value="P:nucleoside triphosphate metabolic process"/>
    <property type="evidence" value="ECO:0007669"/>
    <property type="project" value="TreeGrafter"/>
</dbReference>
<comment type="caution">
    <text evidence="3">The sequence shown here is derived from an EMBL/GenBank/DDBJ whole genome shotgun (WGS) entry which is preliminary data.</text>
</comment>
<dbReference type="OrthoDB" id="415411at2759"/>
<dbReference type="AlphaFoldDB" id="A0A9P7V6H4"/>
<dbReference type="GeneID" id="66115824"/>
<keyword evidence="2" id="KW-1133">Transmembrane helix</keyword>
<dbReference type="PANTHER" id="PTHR10151">
    <property type="entry name" value="ECTONUCLEOTIDE PYROPHOSPHATASE/PHOSPHODIESTERASE"/>
    <property type="match status" value="1"/>
</dbReference>
<organism evidence="3 4">
    <name type="scientific">Scheffersomyces spartinae</name>
    <dbReference type="NCBI Taxonomy" id="45513"/>
    <lineage>
        <taxon>Eukaryota</taxon>
        <taxon>Fungi</taxon>
        <taxon>Dikarya</taxon>
        <taxon>Ascomycota</taxon>
        <taxon>Saccharomycotina</taxon>
        <taxon>Pichiomycetes</taxon>
        <taxon>Debaryomycetaceae</taxon>
        <taxon>Scheffersomyces</taxon>
    </lineage>
</organism>
<evidence type="ECO:0000256" key="2">
    <source>
        <dbReference type="SAM" id="Phobius"/>
    </source>
</evidence>
<proteinExistence type="predicted"/>
<dbReference type="RefSeq" id="XP_043047641.1">
    <property type="nucleotide sequence ID" value="XM_043193215.1"/>
</dbReference>
<gene>
    <name evidence="3" type="ORF">KQ657_002450</name>
</gene>
<dbReference type="InterPro" id="IPR002591">
    <property type="entry name" value="Phosphodiest/P_Trfase"/>
</dbReference>